<protein>
    <submittedName>
        <fullName evidence="1">Uncharacterized protein</fullName>
    </submittedName>
</protein>
<evidence type="ECO:0000313" key="2">
    <source>
        <dbReference type="Proteomes" id="UP001428341"/>
    </source>
</evidence>
<dbReference type="Proteomes" id="UP001428341">
    <property type="component" value="Unassembled WGS sequence"/>
</dbReference>
<evidence type="ECO:0000313" key="1">
    <source>
        <dbReference type="EMBL" id="KAK9230616.1"/>
    </source>
</evidence>
<dbReference type="AlphaFoldDB" id="A0AAP0N4G7"/>
<dbReference type="EMBL" id="JBCGBO010000001">
    <property type="protein sequence ID" value="KAK9230616.1"/>
    <property type="molecule type" value="Genomic_DNA"/>
</dbReference>
<organism evidence="1 2">
    <name type="scientific">Citrus x changshan-huyou</name>
    <dbReference type="NCBI Taxonomy" id="2935761"/>
    <lineage>
        <taxon>Eukaryota</taxon>
        <taxon>Viridiplantae</taxon>
        <taxon>Streptophyta</taxon>
        <taxon>Embryophyta</taxon>
        <taxon>Tracheophyta</taxon>
        <taxon>Spermatophyta</taxon>
        <taxon>Magnoliopsida</taxon>
        <taxon>eudicotyledons</taxon>
        <taxon>Gunneridae</taxon>
        <taxon>Pentapetalae</taxon>
        <taxon>rosids</taxon>
        <taxon>malvids</taxon>
        <taxon>Sapindales</taxon>
        <taxon>Rutaceae</taxon>
        <taxon>Aurantioideae</taxon>
        <taxon>Citrus</taxon>
    </lineage>
</organism>
<accession>A0AAP0N4G7</accession>
<keyword evidence="2" id="KW-1185">Reference proteome</keyword>
<sequence>MASGPVSESISSRTRMISISKQIAQAATTWANGDKKIEMLMVILKLYLKTIFGFPSKFGKILRPVLSIDEDFENAVLDTLIRISLLLEPRSSEMDCTGWTGCCDMVGHTQNDTIFLDNPYTKKEIEEEIYREIGGFLLSEQYKENQCQPPKENEILTTQSSKTHTTVIPKRSRFSRILTMLCALFVNSLPLSHCGCLYTWLLDLSLSLPVDCIHQGFIPSIASITASSR</sequence>
<proteinExistence type="predicted"/>
<name>A0AAP0N4G7_9ROSI</name>
<gene>
    <name evidence="1" type="ORF">WN944_023588</name>
</gene>
<comment type="caution">
    <text evidence="1">The sequence shown here is derived from an EMBL/GenBank/DDBJ whole genome shotgun (WGS) entry which is preliminary data.</text>
</comment>
<reference evidence="1 2" key="1">
    <citation type="submission" date="2024-05" db="EMBL/GenBank/DDBJ databases">
        <title>Haplotype-resolved chromosome-level genome assembly of Huyou (Citrus changshanensis).</title>
        <authorList>
            <person name="Miao C."/>
            <person name="Chen W."/>
            <person name="Wu Y."/>
            <person name="Wang L."/>
            <person name="Zhao S."/>
            <person name="Grierson D."/>
            <person name="Xu C."/>
            <person name="Chen K."/>
        </authorList>
    </citation>
    <scope>NUCLEOTIDE SEQUENCE [LARGE SCALE GENOMIC DNA]</scope>
    <source>
        <strain evidence="1">01-14</strain>
        <tissue evidence="1">Leaf</tissue>
    </source>
</reference>